<proteinExistence type="predicted"/>
<dbReference type="OrthoDB" id="2629178at2"/>
<protein>
    <submittedName>
        <fullName evidence="1">Mechanosensitive ion channel protein MscL</fullName>
    </submittedName>
</protein>
<sequence>MHIVFDVMVDGKKTETLRPNKQKLQDIRAFMREEAVRLIRKYGSNVYVNRRFEY</sequence>
<dbReference type="AlphaFoldDB" id="A0A3A1UXY8"/>
<reference evidence="1 2" key="1">
    <citation type="submission" date="2018-09" db="EMBL/GenBank/DDBJ databases">
        <title>Paenibacillus aracenensis nov. sp. isolated from a cave in southern Spain.</title>
        <authorList>
            <person name="Jurado V."/>
            <person name="Gutierrez-Patricio S."/>
            <person name="Gonzalez-Pimentel J.L."/>
            <person name="Miller A.Z."/>
            <person name="Laiz L."/>
            <person name="Saiz-Jimenez C."/>
        </authorList>
    </citation>
    <scope>NUCLEOTIDE SEQUENCE [LARGE SCALE GENOMIC DNA]</scope>
    <source>
        <strain evidence="1 2">DSM 22867</strain>
    </source>
</reference>
<dbReference type="Proteomes" id="UP000266482">
    <property type="component" value="Unassembled WGS sequence"/>
</dbReference>
<dbReference type="EMBL" id="QXQA01000004">
    <property type="protein sequence ID" value="RIX53409.1"/>
    <property type="molecule type" value="Genomic_DNA"/>
</dbReference>
<accession>A0A3A1UXY8</accession>
<organism evidence="1 2">
    <name type="scientific">Paenibacillus nanensis</name>
    <dbReference type="NCBI Taxonomy" id="393251"/>
    <lineage>
        <taxon>Bacteria</taxon>
        <taxon>Bacillati</taxon>
        <taxon>Bacillota</taxon>
        <taxon>Bacilli</taxon>
        <taxon>Bacillales</taxon>
        <taxon>Paenibacillaceae</taxon>
        <taxon>Paenibacillus</taxon>
    </lineage>
</organism>
<keyword evidence="2" id="KW-1185">Reference proteome</keyword>
<name>A0A3A1UXY8_9BACL</name>
<dbReference type="RefSeq" id="WP_119599018.1">
    <property type="nucleotide sequence ID" value="NZ_QXQA01000004.1"/>
</dbReference>
<gene>
    <name evidence="1" type="ORF">D3P08_08180</name>
</gene>
<evidence type="ECO:0000313" key="2">
    <source>
        <dbReference type="Proteomes" id="UP000266482"/>
    </source>
</evidence>
<evidence type="ECO:0000313" key="1">
    <source>
        <dbReference type="EMBL" id="RIX53409.1"/>
    </source>
</evidence>
<comment type="caution">
    <text evidence="1">The sequence shown here is derived from an EMBL/GenBank/DDBJ whole genome shotgun (WGS) entry which is preliminary data.</text>
</comment>